<comment type="caution">
    <text evidence="2">The sequence shown here is derived from an EMBL/GenBank/DDBJ whole genome shotgun (WGS) entry which is preliminary data.</text>
</comment>
<accession>A0ABR1TSP6</accession>
<organism evidence="2 3">
    <name type="scientific">Apiospora phragmitis</name>
    <dbReference type="NCBI Taxonomy" id="2905665"/>
    <lineage>
        <taxon>Eukaryota</taxon>
        <taxon>Fungi</taxon>
        <taxon>Dikarya</taxon>
        <taxon>Ascomycota</taxon>
        <taxon>Pezizomycotina</taxon>
        <taxon>Sordariomycetes</taxon>
        <taxon>Xylariomycetidae</taxon>
        <taxon>Amphisphaeriales</taxon>
        <taxon>Apiosporaceae</taxon>
        <taxon>Apiospora</taxon>
    </lineage>
</organism>
<evidence type="ECO:0000313" key="3">
    <source>
        <dbReference type="Proteomes" id="UP001480595"/>
    </source>
</evidence>
<reference evidence="2 3" key="1">
    <citation type="submission" date="2023-01" db="EMBL/GenBank/DDBJ databases">
        <title>Analysis of 21 Apiospora genomes using comparative genomics revels a genus with tremendous synthesis potential of carbohydrate active enzymes and secondary metabolites.</title>
        <authorList>
            <person name="Sorensen T."/>
        </authorList>
    </citation>
    <scope>NUCLEOTIDE SEQUENCE [LARGE SCALE GENOMIC DNA]</scope>
    <source>
        <strain evidence="2 3">CBS 135458</strain>
    </source>
</reference>
<evidence type="ECO:0000256" key="1">
    <source>
        <dbReference type="SAM" id="MobiDB-lite"/>
    </source>
</evidence>
<gene>
    <name evidence="2" type="ORF">PG994_011405</name>
</gene>
<sequence>MEEKGLSGTLQCSGLGAWFMEWHDGQMGIVASWQPTSPSTTRPASLSSPHHPEASITPLEGAWRIPYETPTKGRMETPLQRDPPCEDSLALW</sequence>
<keyword evidence="3" id="KW-1185">Reference proteome</keyword>
<dbReference type="GeneID" id="92095877"/>
<dbReference type="Proteomes" id="UP001480595">
    <property type="component" value="Unassembled WGS sequence"/>
</dbReference>
<proteinExistence type="predicted"/>
<dbReference type="RefSeq" id="XP_066711924.1">
    <property type="nucleotide sequence ID" value="XM_066862814.1"/>
</dbReference>
<protein>
    <submittedName>
        <fullName evidence="2">Uncharacterized protein</fullName>
    </submittedName>
</protein>
<name>A0ABR1TSP6_9PEZI</name>
<feature type="region of interest" description="Disordered" evidence="1">
    <location>
        <begin position="31"/>
        <end position="92"/>
    </location>
</feature>
<dbReference type="EMBL" id="JAQQWL010000011">
    <property type="protein sequence ID" value="KAK8049675.1"/>
    <property type="molecule type" value="Genomic_DNA"/>
</dbReference>
<evidence type="ECO:0000313" key="2">
    <source>
        <dbReference type="EMBL" id="KAK8049675.1"/>
    </source>
</evidence>
<feature type="compositionally biased region" description="Polar residues" evidence="1">
    <location>
        <begin position="33"/>
        <end position="48"/>
    </location>
</feature>